<dbReference type="AlphaFoldDB" id="A0A0X3P6F8"/>
<protein>
    <submittedName>
        <fullName evidence="1">Uncharacterized protein</fullName>
    </submittedName>
</protein>
<proteinExistence type="predicted"/>
<accession>A0A0X3P6F8</accession>
<reference evidence="1" key="1">
    <citation type="submission" date="2016-01" db="EMBL/GenBank/DDBJ databases">
        <title>Reference transcriptome for the parasite Schistocephalus solidus: insights into the molecular evolution of parasitism.</title>
        <authorList>
            <person name="Hebert F.O."/>
            <person name="Grambauer S."/>
            <person name="Barber I."/>
            <person name="Landry C.R."/>
            <person name="Aubin-Horth N."/>
        </authorList>
    </citation>
    <scope>NUCLEOTIDE SEQUENCE</scope>
</reference>
<evidence type="ECO:0000313" key="1">
    <source>
        <dbReference type="EMBL" id="JAP47541.1"/>
    </source>
</evidence>
<feature type="non-terminal residue" evidence="1">
    <location>
        <position position="1"/>
    </location>
</feature>
<dbReference type="EMBL" id="GEEE01015684">
    <property type="protein sequence ID" value="JAP47541.1"/>
    <property type="molecule type" value="Transcribed_RNA"/>
</dbReference>
<gene>
    <name evidence="1" type="ORF">TR106961</name>
</gene>
<name>A0A0X3P6F8_SCHSO</name>
<organism evidence="1">
    <name type="scientific">Schistocephalus solidus</name>
    <name type="common">Tapeworm</name>
    <dbReference type="NCBI Taxonomy" id="70667"/>
    <lineage>
        <taxon>Eukaryota</taxon>
        <taxon>Metazoa</taxon>
        <taxon>Spiralia</taxon>
        <taxon>Lophotrochozoa</taxon>
        <taxon>Platyhelminthes</taxon>
        <taxon>Cestoda</taxon>
        <taxon>Eucestoda</taxon>
        <taxon>Diphyllobothriidea</taxon>
        <taxon>Diphyllobothriidae</taxon>
        <taxon>Schistocephalus</taxon>
    </lineage>
</organism>
<sequence length="118" mass="13269">TEKLKKKKKKKNRGGGCPQFFLGGGGVVRSASLWTGIIEDTMPSPNSHQLFVVGTLDTFFIMKRNVNSRGKTKNNSSCPSLAWSCEVRTAKRFTGRQKPLCRFCILTPTIRWLTKDDM</sequence>